<protein>
    <submittedName>
        <fullName evidence="2">Transglycosylase SLT domain 1</fullName>
    </submittedName>
</protein>
<name>A0A6J7XKG3_9CAUD</name>
<organism evidence="2">
    <name type="scientific">uncultured Caudovirales phage</name>
    <dbReference type="NCBI Taxonomy" id="2100421"/>
    <lineage>
        <taxon>Viruses</taxon>
        <taxon>Duplodnaviria</taxon>
        <taxon>Heunggongvirae</taxon>
        <taxon>Uroviricota</taxon>
        <taxon>Caudoviricetes</taxon>
        <taxon>Peduoviridae</taxon>
        <taxon>Maltschvirus</taxon>
        <taxon>Maltschvirus maltsch</taxon>
    </lineage>
</organism>
<feature type="domain" description="Transglycosylase SLT" evidence="1">
    <location>
        <begin position="18"/>
        <end position="133"/>
    </location>
</feature>
<accession>A0A6J7XKG3</accession>
<sequence length="159" mass="18206">MKLFTLLLSAVGLSAQPITSDFINRVAIVESNYNYEAVGDKGKARGAWQMHQAAWTDALKWYEFTNAQDPNGFVVCIESRPWSDCATDPYISRVVATYYFKLLEHKFKLRGINPTHLQLYMAYNMGFARASQFKFNPYTSELPAKSYAILRRAELIICK</sequence>
<evidence type="ECO:0000313" key="2">
    <source>
        <dbReference type="EMBL" id="CAB5238202.1"/>
    </source>
</evidence>
<dbReference type="Pfam" id="PF01464">
    <property type="entry name" value="SLT"/>
    <property type="match status" value="1"/>
</dbReference>
<dbReference type="InterPro" id="IPR023346">
    <property type="entry name" value="Lysozyme-like_dom_sf"/>
</dbReference>
<proteinExistence type="predicted"/>
<evidence type="ECO:0000259" key="1">
    <source>
        <dbReference type="Pfam" id="PF01464"/>
    </source>
</evidence>
<dbReference type="SUPFAM" id="SSF53955">
    <property type="entry name" value="Lysozyme-like"/>
    <property type="match status" value="1"/>
</dbReference>
<dbReference type="InterPro" id="IPR008258">
    <property type="entry name" value="Transglycosylase_SLT_dom_1"/>
</dbReference>
<reference evidence="2" key="1">
    <citation type="submission" date="2020-05" db="EMBL/GenBank/DDBJ databases">
        <authorList>
            <person name="Chiriac C."/>
            <person name="Salcher M."/>
            <person name="Ghai R."/>
            <person name="Kavagutti S V."/>
        </authorList>
    </citation>
    <scope>NUCLEOTIDE SEQUENCE</scope>
</reference>
<dbReference type="EMBL" id="LR798451">
    <property type="protein sequence ID" value="CAB5238202.1"/>
    <property type="molecule type" value="Genomic_DNA"/>
</dbReference>
<gene>
    <name evidence="2" type="ORF">UFOVP144_23</name>
</gene>
<dbReference type="Gene3D" id="1.10.530.10">
    <property type="match status" value="1"/>
</dbReference>